<dbReference type="AlphaFoldDB" id="A0A397HEA0"/>
<name>A0A397HEA0_9GLOM</name>
<sequence>MANTQSKIRLLEELNSKLQAENTELRNKNTELRNENAKLRHDIEGHETRITKLEQGEKSITKVPQSLVNSNDTPEQIVSRCNDTPISDITDDTSNSGVSISLIDNTPDLSSEHILAQSKEVKSRVSNSTKLPEDIIDDDTAETLDFVETIYKERVSEEIMERIKERKHQEQNLSSNRGVAFSYDSESRLLGLQGNNNSSDQSNLSCDTLCGEQSSLKTVTLETNLKDSTKVSESKSPTNLLPNQKHEVLCSAKIPYNQKVERGLRLELFICTKNNNHKISKVFDIQIPEFSLEAILSGSSKVTSQNIVDLFRVAMKIRQKESLCWNKISQITYSASAISSLKDIQIQNIINDFPKSTDMSCQAQSAISSEIKVIGVTNCHAHISDLSSLTDSSAELARSKLSEIKVSEEAKKTLLETEATHDHAYFCDMTLLRYSDLYKTSINEKFDYYDIIEGRDGRRNTN</sequence>
<dbReference type="EMBL" id="PQFF01000327">
    <property type="protein sequence ID" value="RHZ59926.1"/>
    <property type="molecule type" value="Genomic_DNA"/>
</dbReference>
<evidence type="ECO:0000313" key="2">
    <source>
        <dbReference type="EMBL" id="RHZ59926.1"/>
    </source>
</evidence>
<keyword evidence="1" id="KW-0175">Coiled coil</keyword>
<accession>A0A397HEA0</accession>
<proteinExistence type="predicted"/>
<reference evidence="2 3" key="1">
    <citation type="submission" date="2018-08" db="EMBL/GenBank/DDBJ databases">
        <title>Genome and evolution of the arbuscular mycorrhizal fungus Diversispora epigaea (formerly Glomus versiforme) and its bacterial endosymbionts.</title>
        <authorList>
            <person name="Sun X."/>
            <person name="Fei Z."/>
            <person name="Harrison M."/>
        </authorList>
    </citation>
    <scope>NUCLEOTIDE SEQUENCE [LARGE SCALE GENOMIC DNA]</scope>
    <source>
        <strain evidence="2 3">IT104</strain>
    </source>
</reference>
<evidence type="ECO:0000256" key="1">
    <source>
        <dbReference type="SAM" id="Coils"/>
    </source>
</evidence>
<gene>
    <name evidence="2" type="ORF">Glove_360g18</name>
</gene>
<protein>
    <submittedName>
        <fullName evidence="2">Uncharacterized protein</fullName>
    </submittedName>
</protein>
<feature type="coiled-coil region" evidence="1">
    <location>
        <begin position="1"/>
        <end position="56"/>
    </location>
</feature>
<organism evidence="2 3">
    <name type="scientific">Diversispora epigaea</name>
    <dbReference type="NCBI Taxonomy" id="1348612"/>
    <lineage>
        <taxon>Eukaryota</taxon>
        <taxon>Fungi</taxon>
        <taxon>Fungi incertae sedis</taxon>
        <taxon>Mucoromycota</taxon>
        <taxon>Glomeromycotina</taxon>
        <taxon>Glomeromycetes</taxon>
        <taxon>Diversisporales</taxon>
        <taxon>Diversisporaceae</taxon>
        <taxon>Diversispora</taxon>
    </lineage>
</organism>
<dbReference type="Gene3D" id="1.20.5.170">
    <property type="match status" value="1"/>
</dbReference>
<dbReference type="OrthoDB" id="2443439at2759"/>
<evidence type="ECO:0000313" key="3">
    <source>
        <dbReference type="Proteomes" id="UP000266861"/>
    </source>
</evidence>
<comment type="caution">
    <text evidence="2">The sequence shown here is derived from an EMBL/GenBank/DDBJ whole genome shotgun (WGS) entry which is preliminary data.</text>
</comment>
<dbReference type="Proteomes" id="UP000266861">
    <property type="component" value="Unassembled WGS sequence"/>
</dbReference>
<keyword evidence="3" id="KW-1185">Reference proteome</keyword>